<dbReference type="Proteomes" id="UP000220251">
    <property type="component" value="Unassembled WGS sequence"/>
</dbReference>
<dbReference type="GO" id="GO:0008713">
    <property type="term" value="F:ADP-heptose-lipopolysaccharide heptosyltransferase activity"/>
    <property type="evidence" value="ECO:0007669"/>
    <property type="project" value="UniProtKB-EC"/>
</dbReference>
<comment type="catalytic activity">
    <reaction evidence="5">
        <text>an L-alpha-D-Hep-(1-&gt;5)-[alpha-Kdo-(2-&gt;4)]-alpha-Kdo-(2-&gt;6)-lipid A + ADP-L-glycero-beta-D-manno-heptose = an L-alpha-D-Hep-(1-&gt;3)-L-alpha-D-Hep-(1-&gt;5)-[alpha-Kdo-(2-&gt;4)]-alpha-Kdo-(2-&gt;6)-lipid A + ADP + H(+)</text>
        <dbReference type="Rhea" id="RHEA:74071"/>
        <dbReference type="ChEBI" id="CHEBI:15378"/>
        <dbReference type="ChEBI" id="CHEBI:61506"/>
        <dbReference type="ChEBI" id="CHEBI:193068"/>
        <dbReference type="ChEBI" id="CHEBI:193069"/>
        <dbReference type="ChEBI" id="CHEBI:456216"/>
        <dbReference type="EC" id="2.4.99.24"/>
    </reaction>
</comment>
<dbReference type="AlphaFoldDB" id="A0A0H5DQ69"/>
<comment type="similarity">
    <text evidence="3">Belongs to the glycosyltransferase 9 family.</text>
</comment>
<dbReference type="CDD" id="cd03789">
    <property type="entry name" value="GT9_LPS_heptosyltransferase"/>
    <property type="match status" value="1"/>
</dbReference>
<protein>
    <recommendedName>
        <fullName evidence="4">lipopolysaccharide heptosyltransferase II</fullName>
        <ecNumber evidence="4">2.4.99.24</ecNumber>
    </recommendedName>
</protein>
<dbReference type="RefSeq" id="WP_239414434.1">
    <property type="nucleotide sequence ID" value="NZ_CWGJ01000019.1"/>
</dbReference>
<gene>
    <name evidence="6" type="primary">waaF</name>
    <name evidence="6" type="ORF">ELAC_1445</name>
</gene>
<organism evidence="6 7">
    <name type="scientific">Estrella lausannensis</name>
    <dbReference type="NCBI Taxonomy" id="483423"/>
    <lineage>
        <taxon>Bacteria</taxon>
        <taxon>Pseudomonadati</taxon>
        <taxon>Chlamydiota</taxon>
        <taxon>Chlamydiia</taxon>
        <taxon>Parachlamydiales</taxon>
        <taxon>Candidatus Criblamydiaceae</taxon>
        <taxon>Estrella</taxon>
    </lineage>
</organism>
<evidence type="ECO:0000256" key="1">
    <source>
        <dbReference type="ARBA" id="ARBA00022676"/>
    </source>
</evidence>
<evidence type="ECO:0000256" key="2">
    <source>
        <dbReference type="ARBA" id="ARBA00022679"/>
    </source>
</evidence>
<dbReference type="SUPFAM" id="SSF53756">
    <property type="entry name" value="UDP-Glycosyltransferase/glycogen phosphorylase"/>
    <property type="match status" value="1"/>
</dbReference>
<dbReference type="NCBIfam" id="TIGR02195">
    <property type="entry name" value="heptsyl_trn_II"/>
    <property type="match status" value="1"/>
</dbReference>
<name>A0A0H5DQ69_9BACT</name>
<keyword evidence="1" id="KW-0328">Glycosyltransferase</keyword>
<dbReference type="Pfam" id="PF01075">
    <property type="entry name" value="Glyco_transf_9"/>
    <property type="match status" value="1"/>
</dbReference>
<dbReference type="InterPro" id="IPR011910">
    <property type="entry name" value="RfaF"/>
</dbReference>
<dbReference type="PANTHER" id="PTHR30160:SF7">
    <property type="entry name" value="ADP-HEPTOSE--LPS HEPTOSYLTRANSFERASE 2"/>
    <property type="match status" value="1"/>
</dbReference>
<evidence type="ECO:0000256" key="3">
    <source>
        <dbReference type="ARBA" id="ARBA00043995"/>
    </source>
</evidence>
<keyword evidence="7" id="KW-1185">Reference proteome</keyword>
<dbReference type="GO" id="GO:0005829">
    <property type="term" value="C:cytosol"/>
    <property type="evidence" value="ECO:0007669"/>
    <property type="project" value="TreeGrafter"/>
</dbReference>
<dbReference type="EC" id="2.4.99.24" evidence="4"/>
<evidence type="ECO:0000256" key="5">
    <source>
        <dbReference type="ARBA" id="ARBA00047503"/>
    </source>
</evidence>
<accession>A0A0H5DQ69</accession>
<dbReference type="GO" id="GO:0009244">
    <property type="term" value="P:lipopolysaccharide core region biosynthetic process"/>
    <property type="evidence" value="ECO:0007669"/>
    <property type="project" value="TreeGrafter"/>
</dbReference>
<dbReference type="Gene3D" id="3.40.50.2000">
    <property type="entry name" value="Glycogen Phosphorylase B"/>
    <property type="match status" value="2"/>
</dbReference>
<reference evidence="7" key="1">
    <citation type="submission" date="2015-06" db="EMBL/GenBank/DDBJ databases">
        <authorList>
            <person name="Bertelli C."/>
        </authorList>
    </citation>
    <scope>NUCLEOTIDE SEQUENCE [LARGE SCALE GENOMIC DNA]</scope>
    <source>
        <strain evidence="7">CRIB-30</strain>
    </source>
</reference>
<evidence type="ECO:0000256" key="4">
    <source>
        <dbReference type="ARBA" id="ARBA00044042"/>
    </source>
</evidence>
<evidence type="ECO:0000313" key="7">
    <source>
        <dbReference type="Proteomes" id="UP000220251"/>
    </source>
</evidence>
<evidence type="ECO:0000313" key="6">
    <source>
        <dbReference type="EMBL" id="CRX38781.1"/>
    </source>
</evidence>
<dbReference type="PANTHER" id="PTHR30160">
    <property type="entry name" value="TETRAACYLDISACCHARIDE 4'-KINASE-RELATED"/>
    <property type="match status" value="1"/>
</dbReference>
<proteinExistence type="inferred from homology"/>
<dbReference type="InterPro" id="IPR051199">
    <property type="entry name" value="LPS_LOS_Heptosyltrfase"/>
</dbReference>
<dbReference type="InterPro" id="IPR002201">
    <property type="entry name" value="Glyco_trans_9"/>
</dbReference>
<dbReference type="EMBL" id="CWGJ01000019">
    <property type="protein sequence ID" value="CRX38781.1"/>
    <property type="molecule type" value="Genomic_DNA"/>
</dbReference>
<keyword evidence="2 6" id="KW-0808">Transferase</keyword>
<sequence>MTEEPRNIIIRMPNWIGDLVMATPLLSDLRNRFPKAELTVMCQSNLSPLLRQDTDVDQVLSFTKKQKWVHSDSADISRSLKLGGFDVGILTTNSFSSAWWFFRGNVRRRIGFGGNFRSLLLTDKVSEPVNKEIEHQVVTYKRLLAPLGIGISETKPRLHLDPEEVGAAKERLRKWGVVLGKTPLIGINPGAAYGSAKCWLPERFRDVTQKLMEDPDCFVLYFGDSSTSKLVNDICSGMPQRVINLAGKTTLAELVATLSLCSVLLTNDSGPMHMAAALNIPLVALFGSTNPVKTGPFGIGQVIHKQVSCSPCYRRVCPIDFRCMTSIGVNEVYEAVRKQLAVKLK</sequence>